<evidence type="ECO:0008006" key="3">
    <source>
        <dbReference type="Google" id="ProtNLM"/>
    </source>
</evidence>
<proteinExistence type="predicted"/>
<name>A0A4Q0YGP4_9BACT</name>
<comment type="caution">
    <text evidence="1">The sequence shown here is derived from an EMBL/GenBank/DDBJ whole genome shotgun (WGS) entry which is preliminary data.</text>
</comment>
<dbReference type="AlphaFoldDB" id="A0A4Q0YGP4"/>
<reference evidence="1 2" key="1">
    <citation type="submission" date="2017-10" db="EMBL/GenBank/DDBJ databases">
        <title>Genomics of the genus Arcobacter.</title>
        <authorList>
            <person name="Perez-Cataluna A."/>
            <person name="Figueras M.J."/>
        </authorList>
    </citation>
    <scope>NUCLEOTIDE SEQUENCE [LARGE SCALE GENOMIC DNA]</scope>
    <source>
        <strain evidence="1 2">CECT 8993</strain>
    </source>
</reference>
<dbReference type="RefSeq" id="WP_128980935.1">
    <property type="nucleotide sequence ID" value="NZ_PDKJ01000006.1"/>
</dbReference>
<dbReference type="Proteomes" id="UP000290172">
    <property type="component" value="Unassembled WGS sequence"/>
</dbReference>
<gene>
    <name evidence="1" type="ORF">CRV08_08115</name>
</gene>
<evidence type="ECO:0000313" key="1">
    <source>
        <dbReference type="EMBL" id="RXJ68209.1"/>
    </source>
</evidence>
<dbReference type="EMBL" id="PDKJ01000006">
    <property type="protein sequence ID" value="RXJ68209.1"/>
    <property type="molecule type" value="Genomic_DNA"/>
</dbReference>
<sequence>MRQKVFLITGFQNWGKSFIIKELFNGRERFYKNKLYKLCDKKFCVQSQSNDDWGETGYINAVNSRLKKLGSNPDYIISAFCPTKEPSNDSIRIIKNLYQNADIYLIALEYKWCLHAQLNINELTTYYSNIHNLQIITINEKDPKKKTKAVEQKICSLV</sequence>
<protein>
    <recommendedName>
        <fullName evidence="3">G domain-containing protein</fullName>
    </recommendedName>
</protein>
<accession>A0A4Q0YGP4</accession>
<organism evidence="1 2">
    <name type="scientific">Halarcobacter ebronensis</name>
    <dbReference type="NCBI Taxonomy" id="1462615"/>
    <lineage>
        <taxon>Bacteria</taxon>
        <taxon>Pseudomonadati</taxon>
        <taxon>Campylobacterota</taxon>
        <taxon>Epsilonproteobacteria</taxon>
        <taxon>Campylobacterales</taxon>
        <taxon>Arcobacteraceae</taxon>
        <taxon>Halarcobacter</taxon>
    </lineage>
</organism>
<evidence type="ECO:0000313" key="2">
    <source>
        <dbReference type="Proteomes" id="UP000290172"/>
    </source>
</evidence>